<dbReference type="EMBL" id="LRGB01002953">
    <property type="protein sequence ID" value="KZS05357.1"/>
    <property type="molecule type" value="Genomic_DNA"/>
</dbReference>
<dbReference type="PANTHER" id="PTHR47160:SF10">
    <property type="entry name" value="MULE TRANSPOSASE DOMAIN-CONTAINING PROTEIN"/>
    <property type="match status" value="1"/>
</dbReference>
<keyword evidence="3" id="KW-1185">Reference proteome</keyword>
<sequence>LRTMPGKKGTWLVDDNWFAYYQHGQNYARYRQYLAAQNPCPARLILQPCGRYKMTTAHNGHPNKETDIHRNAVHDACILMLKLVSTGTFSERYRGPRKGRFLASRKVWRKRLIGEHDRFRKSLDGQTDIYRGLVTTPNDGSALVFLSSRLLFHIRRSKTLFSDATFLVVPIGSYQLFTVHIALNNHVFPVVYVLMTTKRQAFYQVVFDRLMEIIAEEVPGNGFLVESLISDFETAILNVMQASFLNSRVMGCWFHFGQFNHDNIMSQAIYRYACSDELHLQVAYRERAALKRTVKMLIALALLPVNQARAGLDAVI</sequence>
<dbReference type="Pfam" id="PF10551">
    <property type="entry name" value="MULE"/>
    <property type="match status" value="1"/>
</dbReference>
<comment type="caution">
    <text evidence="2">The sequence shown here is derived from an EMBL/GenBank/DDBJ whole genome shotgun (WGS) entry which is preliminary data.</text>
</comment>
<dbReference type="PANTHER" id="PTHR47160">
    <property type="entry name" value="PUTATIVE-RELATED"/>
    <property type="match status" value="1"/>
</dbReference>
<name>A0A164MTW2_9CRUS</name>
<feature type="non-terminal residue" evidence="2">
    <location>
        <position position="1"/>
    </location>
</feature>
<dbReference type="InterPro" id="IPR018289">
    <property type="entry name" value="MULE_transposase_dom"/>
</dbReference>
<reference evidence="2 3" key="1">
    <citation type="submission" date="2016-03" db="EMBL/GenBank/DDBJ databases">
        <title>EvidentialGene: Evidence-directed Construction of Genes on Genomes.</title>
        <authorList>
            <person name="Gilbert D.G."/>
            <person name="Choi J.-H."/>
            <person name="Mockaitis K."/>
            <person name="Colbourne J."/>
            <person name="Pfrender M."/>
        </authorList>
    </citation>
    <scope>NUCLEOTIDE SEQUENCE [LARGE SCALE GENOMIC DNA]</scope>
    <source>
        <strain evidence="2 3">Xinb3</strain>
        <tissue evidence="2">Complete organism</tissue>
    </source>
</reference>
<dbReference type="Proteomes" id="UP000076858">
    <property type="component" value="Unassembled WGS sequence"/>
</dbReference>
<evidence type="ECO:0000313" key="3">
    <source>
        <dbReference type="Proteomes" id="UP000076858"/>
    </source>
</evidence>
<dbReference type="OrthoDB" id="6381670at2759"/>
<accession>A0A164MTW2</accession>
<proteinExistence type="predicted"/>
<protein>
    <recommendedName>
        <fullName evidence="1">MULE transposase domain-containing protein</fullName>
    </recommendedName>
</protein>
<gene>
    <name evidence="2" type="ORF">APZ42_031479</name>
</gene>
<evidence type="ECO:0000259" key="1">
    <source>
        <dbReference type="Pfam" id="PF10551"/>
    </source>
</evidence>
<feature type="domain" description="MULE transposase" evidence="1">
    <location>
        <begin position="162"/>
        <end position="256"/>
    </location>
</feature>
<evidence type="ECO:0000313" key="2">
    <source>
        <dbReference type="EMBL" id="KZS05357.1"/>
    </source>
</evidence>
<organism evidence="2 3">
    <name type="scientific">Daphnia magna</name>
    <dbReference type="NCBI Taxonomy" id="35525"/>
    <lineage>
        <taxon>Eukaryota</taxon>
        <taxon>Metazoa</taxon>
        <taxon>Ecdysozoa</taxon>
        <taxon>Arthropoda</taxon>
        <taxon>Crustacea</taxon>
        <taxon>Branchiopoda</taxon>
        <taxon>Diplostraca</taxon>
        <taxon>Cladocera</taxon>
        <taxon>Anomopoda</taxon>
        <taxon>Daphniidae</taxon>
        <taxon>Daphnia</taxon>
    </lineage>
</organism>
<feature type="non-terminal residue" evidence="2">
    <location>
        <position position="316"/>
    </location>
</feature>
<dbReference type="AlphaFoldDB" id="A0A164MTW2"/>